<evidence type="ECO:0000313" key="1">
    <source>
        <dbReference type="EMBL" id="DAE04894.1"/>
    </source>
</evidence>
<reference evidence="1" key="1">
    <citation type="journal article" date="2021" name="Proc. Natl. Acad. Sci. U.S.A.">
        <title>A Catalog of Tens of Thousands of Viruses from Human Metagenomes Reveals Hidden Associations with Chronic Diseases.</title>
        <authorList>
            <person name="Tisza M.J."/>
            <person name="Buck C.B."/>
        </authorList>
    </citation>
    <scope>NUCLEOTIDE SEQUENCE</scope>
    <source>
        <strain evidence="1">CtPxx43</strain>
    </source>
</reference>
<sequence length="29" mass="3538">MSMAFFMRKPRCGSSRRTFTKSCTHLKWR</sequence>
<proteinExistence type="predicted"/>
<protein>
    <submittedName>
        <fullName evidence="1">Uncharacterized protein</fullName>
    </submittedName>
</protein>
<dbReference type="EMBL" id="BK015396">
    <property type="protein sequence ID" value="DAE04894.1"/>
    <property type="molecule type" value="Genomic_DNA"/>
</dbReference>
<organism evidence="1">
    <name type="scientific">Siphoviridae sp. ctPxx43</name>
    <dbReference type="NCBI Taxonomy" id="2825489"/>
    <lineage>
        <taxon>Viruses</taxon>
        <taxon>Duplodnaviria</taxon>
        <taxon>Heunggongvirae</taxon>
        <taxon>Uroviricota</taxon>
        <taxon>Caudoviricetes</taxon>
    </lineage>
</organism>
<name>A0A8S5PCU0_9CAUD</name>
<accession>A0A8S5PCU0</accession>